<dbReference type="EC" id="2.7.13.3" evidence="2"/>
<dbReference type="Proteomes" id="UP001576780">
    <property type="component" value="Unassembled WGS sequence"/>
</dbReference>
<dbReference type="Gene3D" id="3.30.565.10">
    <property type="entry name" value="Histidine kinase-like ATPase, C-terminal domain"/>
    <property type="match status" value="1"/>
</dbReference>
<dbReference type="InterPro" id="IPR003594">
    <property type="entry name" value="HATPase_dom"/>
</dbReference>
<reference evidence="11 12" key="1">
    <citation type="submission" date="2024-09" db="EMBL/GenBank/DDBJ databases">
        <title>Floridaenema gen nov. (Aerosakkonemataceae, Aerosakkonematales ord. nov., Cyanobacteria) from benthic tropical and subtropical fresh waters, with the description of four new species.</title>
        <authorList>
            <person name="Moretto J.A."/>
            <person name="Berthold D.E."/>
            <person name="Lefler F.W."/>
            <person name="Huang I.-S."/>
            <person name="Laughinghouse H. IV."/>
        </authorList>
    </citation>
    <scope>NUCLEOTIDE SEQUENCE [LARGE SCALE GENOMIC DNA]</scope>
    <source>
        <strain evidence="11 12">BLCC-F167</strain>
    </source>
</reference>
<evidence type="ECO:0000256" key="8">
    <source>
        <dbReference type="ARBA" id="ARBA00023012"/>
    </source>
</evidence>
<evidence type="ECO:0000256" key="7">
    <source>
        <dbReference type="ARBA" id="ARBA00022840"/>
    </source>
</evidence>
<keyword evidence="7" id="KW-0067">ATP-binding</keyword>
<dbReference type="SMART" id="SM00387">
    <property type="entry name" value="HATPase_c"/>
    <property type="match status" value="1"/>
</dbReference>
<dbReference type="PANTHER" id="PTHR24421:SF10">
    <property type="entry name" value="NITRATE_NITRITE SENSOR PROTEIN NARQ"/>
    <property type="match status" value="1"/>
</dbReference>
<feature type="transmembrane region" description="Helical" evidence="9">
    <location>
        <begin position="149"/>
        <end position="172"/>
    </location>
</feature>
<gene>
    <name evidence="11" type="ORF">ACE1CA_27420</name>
</gene>
<comment type="catalytic activity">
    <reaction evidence="1">
        <text>ATP + protein L-histidine = ADP + protein N-phospho-L-histidine.</text>
        <dbReference type="EC" id="2.7.13.3"/>
    </reaction>
</comment>
<dbReference type="InterPro" id="IPR036890">
    <property type="entry name" value="HATPase_C_sf"/>
</dbReference>
<evidence type="ECO:0000256" key="9">
    <source>
        <dbReference type="SAM" id="Phobius"/>
    </source>
</evidence>
<keyword evidence="6 11" id="KW-0418">Kinase</keyword>
<dbReference type="SUPFAM" id="SSF55874">
    <property type="entry name" value="ATPase domain of HSP90 chaperone/DNA topoisomerase II/histidine kinase"/>
    <property type="match status" value="1"/>
</dbReference>
<dbReference type="InterPro" id="IPR050482">
    <property type="entry name" value="Sensor_HK_TwoCompSys"/>
</dbReference>
<keyword evidence="3" id="KW-0597">Phosphoprotein</keyword>
<dbReference type="PANTHER" id="PTHR24421">
    <property type="entry name" value="NITRATE/NITRITE SENSOR PROTEIN NARX-RELATED"/>
    <property type="match status" value="1"/>
</dbReference>
<dbReference type="InterPro" id="IPR011712">
    <property type="entry name" value="Sig_transdc_His_kin_sub3_dim/P"/>
</dbReference>
<evidence type="ECO:0000256" key="3">
    <source>
        <dbReference type="ARBA" id="ARBA00022553"/>
    </source>
</evidence>
<evidence type="ECO:0000256" key="6">
    <source>
        <dbReference type="ARBA" id="ARBA00022777"/>
    </source>
</evidence>
<dbReference type="GO" id="GO:0016301">
    <property type="term" value="F:kinase activity"/>
    <property type="evidence" value="ECO:0007669"/>
    <property type="project" value="UniProtKB-KW"/>
</dbReference>
<keyword evidence="9" id="KW-0812">Transmembrane</keyword>
<keyword evidence="8" id="KW-0902">Two-component regulatory system</keyword>
<keyword evidence="9" id="KW-0472">Membrane</keyword>
<keyword evidence="12" id="KW-1185">Reference proteome</keyword>
<dbReference type="Gene3D" id="1.20.5.1930">
    <property type="match status" value="1"/>
</dbReference>
<dbReference type="Pfam" id="PF07730">
    <property type="entry name" value="HisKA_3"/>
    <property type="match status" value="1"/>
</dbReference>
<keyword evidence="5" id="KW-0547">Nucleotide-binding</keyword>
<comment type="caution">
    <text evidence="11">The sequence shown here is derived from an EMBL/GenBank/DDBJ whole genome shotgun (WGS) entry which is preliminary data.</text>
</comment>
<feature type="transmembrane region" description="Helical" evidence="9">
    <location>
        <begin position="12"/>
        <end position="31"/>
    </location>
</feature>
<dbReference type="Pfam" id="PF02518">
    <property type="entry name" value="HATPase_c"/>
    <property type="match status" value="1"/>
</dbReference>
<evidence type="ECO:0000259" key="10">
    <source>
        <dbReference type="SMART" id="SM00387"/>
    </source>
</evidence>
<name>A0ABV4WT06_9CYAN</name>
<accession>A0ABV4WT06</accession>
<feature type="transmembrane region" description="Helical" evidence="9">
    <location>
        <begin position="77"/>
        <end position="100"/>
    </location>
</feature>
<evidence type="ECO:0000313" key="11">
    <source>
        <dbReference type="EMBL" id="MFB2838239.1"/>
    </source>
</evidence>
<feature type="domain" description="Histidine kinase/HSP90-like ATPase" evidence="10">
    <location>
        <begin position="307"/>
        <end position="398"/>
    </location>
</feature>
<evidence type="ECO:0000313" key="12">
    <source>
        <dbReference type="Proteomes" id="UP001576780"/>
    </source>
</evidence>
<evidence type="ECO:0000256" key="5">
    <source>
        <dbReference type="ARBA" id="ARBA00022741"/>
    </source>
</evidence>
<keyword evidence="9" id="KW-1133">Transmembrane helix</keyword>
<proteinExistence type="predicted"/>
<organism evidence="11 12">
    <name type="scientific">Floridaenema evergladense BLCC-F167</name>
    <dbReference type="NCBI Taxonomy" id="3153639"/>
    <lineage>
        <taxon>Bacteria</taxon>
        <taxon>Bacillati</taxon>
        <taxon>Cyanobacteriota</taxon>
        <taxon>Cyanophyceae</taxon>
        <taxon>Oscillatoriophycideae</taxon>
        <taxon>Aerosakkonematales</taxon>
        <taxon>Aerosakkonemataceae</taxon>
        <taxon>Floridanema</taxon>
        <taxon>Floridanema evergladense</taxon>
    </lineage>
</organism>
<keyword evidence="4" id="KW-0808">Transferase</keyword>
<protein>
    <recommendedName>
        <fullName evidence="2">histidine kinase</fullName>
        <ecNumber evidence="2">2.7.13.3</ecNumber>
    </recommendedName>
</protein>
<feature type="transmembrane region" description="Helical" evidence="9">
    <location>
        <begin position="112"/>
        <end position="129"/>
    </location>
</feature>
<feature type="transmembrane region" description="Helical" evidence="9">
    <location>
        <begin position="43"/>
        <end position="62"/>
    </location>
</feature>
<evidence type="ECO:0000256" key="1">
    <source>
        <dbReference type="ARBA" id="ARBA00000085"/>
    </source>
</evidence>
<evidence type="ECO:0000256" key="2">
    <source>
        <dbReference type="ARBA" id="ARBA00012438"/>
    </source>
</evidence>
<dbReference type="EMBL" id="JBHFNT010000241">
    <property type="protein sequence ID" value="MFB2838239.1"/>
    <property type="molecule type" value="Genomic_DNA"/>
</dbReference>
<evidence type="ECO:0000256" key="4">
    <source>
        <dbReference type="ARBA" id="ARBA00022679"/>
    </source>
</evidence>
<sequence length="402" mass="45632">MSMPLPKYTRNHPLQFLVYLEWILLIVLLVSEIQPIGVYQLPRVVWLNFLGIVIFTLLGWFAPTRLWQRFLYTTLEFILILLISLSGGIRLIAILFIVLIIRSCFIFSPRTCLTITGISLFLVCAIQVYRFQFLTGIPLMRNPDQMKLFWLGSIVLIGLILVFLQLLMYAVLSERQSREQLAQAHAKLREYALEIENLATVQERNRIAREIHDSLGHSLTAFNLHLEAALRLLESDPEEARELLVEAKLLGSNALRDVRQSVATLRSDLLKDRSLDVALTELMQNFHRTTNITPNFTYQVNFSLSTPIKIAVYRIVQEALTNICKYAAASEVNISIQADKMLKVIIQDNGKGFDTEKTTSGFGLQGMRERTLALNGNFTLTTAPLAGCRIEAIFPLNFSSAL</sequence>
<dbReference type="CDD" id="cd16917">
    <property type="entry name" value="HATPase_UhpB-NarQ-NarX-like"/>
    <property type="match status" value="1"/>
</dbReference>